<evidence type="ECO:0000313" key="1">
    <source>
        <dbReference type="EMBL" id="KAH7953765.1"/>
    </source>
</evidence>
<comment type="caution">
    <text evidence="1">The sequence shown here is derived from an EMBL/GenBank/DDBJ whole genome shotgun (WGS) entry which is preliminary data.</text>
</comment>
<proteinExistence type="predicted"/>
<protein>
    <submittedName>
        <fullName evidence="1">Uncharacterized protein</fullName>
    </submittedName>
</protein>
<dbReference type="EMBL" id="CM023473">
    <property type="protein sequence ID" value="KAH7953765.1"/>
    <property type="molecule type" value="Genomic_DNA"/>
</dbReference>
<keyword evidence="2" id="KW-1185">Reference proteome</keyword>
<sequence>MNPEKNPHKSGSPKSSKSRSSPKPSKSPKSPKSPSSLPKSPDPQGPGQARRAKRGRSRKRRGHTEERVYSTSPSSPSPQPAKISRPPQGQKQGHTMGERSTTSLERRGFTPPSGTYSSFPSLASVRAKASITGKLLTPLLGVIVLGAILFVFVRLARWRKPSSLHTPSCGSQSCQRYRELLEDAIDENSKPCDDYYAHVCSLWTKSHERSVQRVTLEHFINSAVERLKMPLPIKNAVRWKGTMFFSSCLSVANESNVPSVKKLLADGGIVWPSKNTNPDFLNALFYMSQRLFAPVFFRLTTENGGNALAVRQSSEFLENLRTLRRHIKTRHLREHLRVTYEAFDALDETRLREIVDRFDHLEEFLDMYFNASWPNTTTWDSMLNRYFGASVSVLRSATVENAQHFKALFRLHEDGGEAGLNDVVEALCVQNLVRFTSFGIIASFHESSEVAAVWLQEKCFVSTFSFFGYDLNHYFLTTRRGALDNVEMLAENVRQAFLNVLKDSENATAHSHGSHYQWRKNIGEHHFHNVFAVLKRSKARAYPDEYKSYPDVTRDPLQNWKTLNEYYYHLPLSANSALIDFRENDLSKFRGFELLIQHLSFPYYEPDAHRGSVLGGLGTRLAAAVFYDYAESQADSGKFYQRNHDCLAPDAGGEPDVNLQGAVSRDSRRVFYVQQS</sequence>
<gene>
    <name evidence="1" type="ORF">HPB49_011976</name>
</gene>
<evidence type="ECO:0000313" key="2">
    <source>
        <dbReference type="Proteomes" id="UP000821865"/>
    </source>
</evidence>
<name>A0ACB8CWX2_DERSI</name>
<organism evidence="1 2">
    <name type="scientific">Dermacentor silvarum</name>
    <name type="common">Tick</name>
    <dbReference type="NCBI Taxonomy" id="543639"/>
    <lineage>
        <taxon>Eukaryota</taxon>
        <taxon>Metazoa</taxon>
        <taxon>Ecdysozoa</taxon>
        <taxon>Arthropoda</taxon>
        <taxon>Chelicerata</taxon>
        <taxon>Arachnida</taxon>
        <taxon>Acari</taxon>
        <taxon>Parasitiformes</taxon>
        <taxon>Ixodida</taxon>
        <taxon>Ixodoidea</taxon>
        <taxon>Ixodidae</taxon>
        <taxon>Rhipicephalinae</taxon>
        <taxon>Dermacentor</taxon>
    </lineage>
</organism>
<accession>A0ACB8CWX2</accession>
<dbReference type="Proteomes" id="UP000821865">
    <property type="component" value="Chromosome 4"/>
</dbReference>
<reference evidence="1" key="1">
    <citation type="submission" date="2020-05" db="EMBL/GenBank/DDBJ databases">
        <title>Large-scale comparative analyses of tick genomes elucidate their genetic diversity and vector capacities.</title>
        <authorList>
            <person name="Jia N."/>
            <person name="Wang J."/>
            <person name="Shi W."/>
            <person name="Du L."/>
            <person name="Sun Y."/>
            <person name="Zhan W."/>
            <person name="Jiang J."/>
            <person name="Wang Q."/>
            <person name="Zhang B."/>
            <person name="Ji P."/>
            <person name="Sakyi L.B."/>
            <person name="Cui X."/>
            <person name="Yuan T."/>
            <person name="Jiang B."/>
            <person name="Yang W."/>
            <person name="Lam T.T.-Y."/>
            <person name="Chang Q."/>
            <person name="Ding S."/>
            <person name="Wang X."/>
            <person name="Zhu J."/>
            <person name="Ruan X."/>
            <person name="Zhao L."/>
            <person name="Wei J."/>
            <person name="Que T."/>
            <person name="Du C."/>
            <person name="Cheng J."/>
            <person name="Dai P."/>
            <person name="Han X."/>
            <person name="Huang E."/>
            <person name="Gao Y."/>
            <person name="Liu J."/>
            <person name="Shao H."/>
            <person name="Ye R."/>
            <person name="Li L."/>
            <person name="Wei W."/>
            <person name="Wang X."/>
            <person name="Wang C."/>
            <person name="Yang T."/>
            <person name="Huo Q."/>
            <person name="Li W."/>
            <person name="Guo W."/>
            <person name="Chen H."/>
            <person name="Zhou L."/>
            <person name="Ni X."/>
            <person name="Tian J."/>
            <person name="Zhou Y."/>
            <person name="Sheng Y."/>
            <person name="Liu T."/>
            <person name="Pan Y."/>
            <person name="Xia L."/>
            <person name="Li J."/>
            <person name="Zhao F."/>
            <person name="Cao W."/>
        </authorList>
    </citation>
    <scope>NUCLEOTIDE SEQUENCE</scope>
    <source>
        <strain evidence="1">Dsil-2018</strain>
    </source>
</reference>